<dbReference type="Proteomes" id="UP000093514">
    <property type="component" value="Unassembled WGS sequence"/>
</dbReference>
<dbReference type="RefSeq" id="WP_068718839.1">
    <property type="nucleotide sequence ID" value="NZ_LWDV01000009.1"/>
</dbReference>
<evidence type="ECO:0000256" key="4">
    <source>
        <dbReference type="ARBA" id="ARBA00025212"/>
    </source>
</evidence>
<dbReference type="Gene3D" id="3.20.170.30">
    <property type="match status" value="1"/>
</dbReference>
<dbReference type="InterPro" id="IPR042080">
    <property type="entry name" value="RNA_2'-PTrans_N"/>
</dbReference>
<accession>A0A1C0A911</accession>
<reference evidence="6 7" key="2">
    <citation type="submission" date="2016-08" db="EMBL/GenBank/DDBJ databases">
        <title>Orenia metallireducens sp. nov. strain Z6, a Novel Metal-reducing Firmicute from the Deep Subsurface.</title>
        <authorList>
            <person name="Maxim B.I."/>
            <person name="Kenneth K."/>
            <person name="Flynn T.M."/>
            <person name="Oloughlin E.J."/>
            <person name="Locke R.A."/>
            <person name="Weber J.R."/>
            <person name="Egan S.M."/>
            <person name="Mackie R.I."/>
            <person name="Cann I.K."/>
        </authorList>
    </citation>
    <scope>NUCLEOTIDE SEQUENCE [LARGE SCALE GENOMIC DNA]</scope>
    <source>
        <strain evidence="6 7">Z6</strain>
    </source>
</reference>
<dbReference type="GO" id="GO:0006388">
    <property type="term" value="P:tRNA splicing, via endonucleolytic cleavage and ligation"/>
    <property type="evidence" value="ECO:0007669"/>
    <property type="project" value="UniProtKB-UniRule"/>
</dbReference>
<dbReference type="SUPFAM" id="SSF56399">
    <property type="entry name" value="ADP-ribosylation"/>
    <property type="match status" value="1"/>
</dbReference>
<comment type="similarity">
    <text evidence="1 5">Belongs to the KptA/TPT1 family.</text>
</comment>
<keyword evidence="3 5" id="KW-0520">NAD</keyword>
<comment type="caution">
    <text evidence="6">The sequence shown here is derived from an EMBL/GenBank/DDBJ whole genome shotgun (WGS) entry which is preliminary data.</text>
</comment>
<dbReference type="Gene3D" id="1.10.10.970">
    <property type="entry name" value="RNA 2'-phosphotransferase, Tpt1/KptA family, N-terminal domain"/>
    <property type="match status" value="1"/>
</dbReference>
<dbReference type="HAMAP" id="MF_00299">
    <property type="entry name" value="KptA"/>
    <property type="match status" value="1"/>
</dbReference>
<dbReference type="GO" id="GO:0003950">
    <property type="term" value="F:NAD+ poly-ADP-ribosyltransferase activity"/>
    <property type="evidence" value="ECO:0007669"/>
    <property type="project" value="InterPro"/>
</dbReference>
<dbReference type="EMBL" id="LWDV01000009">
    <property type="protein sequence ID" value="OCL26725.1"/>
    <property type="molecule type" value="Genomic_DNA"/>
</dbReference>
<sequence>MNYLKLSKEISYALRHSPSEYGLELDDNGSVNLEELLIALKKKEEFKFLEAEDLVKMIETSDKKRHEIVNNKIRALYGHSISTKIQKDAIEPPQYLYHGTARRFIQSIKENGLLPQDRQYVHLSIDIETAIQVGKRRDKKPVILTVKAKLAWENGVGFYKGNDKVWLSDAIKSEYIEFPES</sequence>
<gene>
    <name evidence="5" type="primary">kptA</name>
    <name evidence="6" type="ORF">U472_08285</name>
</gene>
<dbReference type="InterPro" id="IPR042081">
    <property type="entry name" value="RNA_2'-PTrans_C"/>
</dbReference>
<dbReference type="AlphaFoldDB" id="A0A1C0A911"/>
<dbReference type="GO" id="GO:0000215">
    <property type="term" value="F:tRNA 2'-phosphotransferase activity"/>
    <property type="evidence" value="ECO:0007669"/>
    <property type="project" value="TreeGrafter"/>
</dbReference>
<name>A0A1C0A911_9FIRM</name>
<dbReference type="Pfam" id="PF01885">
    <property type="entry name" value="PTS_2-RNA"/>
    <property type="match status" value="1"/>
</dbReference>
<evidence type="ECO:0000256" key="1">
    <source>
        <dbReference type="ARBA" id="ARBA00009836"/>
    </source>
</evidence>
<dbReference type="InterPro" id="IPR002745">
    <property type="entry name" value="Ptrans_KptA/Tpt1"/>
</dbReference>
<evidence type="ECO:0000256" key="5">
    <source>
        <dbReference type="HAMAP-Rule" id="MF_00299"/>
    </source>
</evidence>
<evidence type="ECO:0000313" key="7">
    <source>
        <dbReference type="Proteomes" id="UP000093514"/>
    </source>
</evidence>
<organism evidence="6 7">
    <name type="scientific">Orenia metallireducens</name>
    <dbReference type="NCBI Taxonomy" id="1413210"/>
    <lineage>
        <taxon>Bacteria</taxon>
        <taxon>Bacillati</taxon>
        <taxon>Bacillota</taxon>
        <taxon>Clostridia</taxon>
        <taxon>Halanaerobiales</taxon>
        <taxon>Halobacteroidaceae</taxon>
        <taxon>Orenia</taxon>
    </lineage>
</organism>
<evidence type="ECO:0000256" key="2">
    <source>
        <dbReference type="ARBA" id="ARBA00022679"/>
    </source>
</evidence>
<evidence type="ECO:0000256" key="3">
    <source>
        <dbReference type="ARBA" id="ARBA00023027"/>
    </source>
</evidence>
<comment type="function">
    <text evidence="4 5">Removes the 2'-phosphate from RNA via an intermediate in which the phosphate is ADP-ribosylated by NAD followed by a presumed transesterification to release the RNA and generate ADP-ribose 1''-2''-cyclic phosphate (APPR&gt;P). May function as an ADP-ribosylase.</text>
</comment>
<dbReference type="EC" id="2.7.1.-" evidence="5"/>
<protein>
    <recommendedName>
        <fullName evidence="5">Probable RNA 2'-phosphotransferase</fullName>
        <ecNumber evidence="5">2.7.1.-</ecNumber>
    </recommendedName>
</protein>
<dbReference type="InterPro" id="IPR022928">
    <property type="entry name" value="RNA_2'-PTrans_KptA"/>
</dbReference>
<proteinExistence type="inferred from homology"/>
<keyword evidence="7" id="KW-1185">Reference proteome</keyword>
<keyword evidence="2 5" id="KW-0808">Transferase</keyword>
<reference evidence="7" key="1">
    <citation type="submission" date="2016-07" db="EMBL/GenBank/DDBJ databases">
        <authorList>
            <person name="Florea S."/>
            <person name="Webb J.S."/>
            <person name="Jaromczyk J."/>
            <person name="Schardl C.L."/>
        </authorList>
    </citation>
    <scope>NUCLEOTIDE SEQUENCE [LARGE SCALE GENOMIC DNA]</scope>
    <source>
        <strain evidence="7">Z6</strain>
    </source>
</reference>
<evidence type="ECO:0000313" key="6">
    <source>
        <dbReference type="EMBL" id="OCL26725.1"/>
    </source>
</evidence>
<dbReference type="PANTHER" id="PTHR12684">
    <property type="entry name" value="PUTATIVE PHOSPHOTRANSFERASE"/>
    <property type="match status" value="1"/>
</dbReference>
<dbReference type="OrthoDB" id="4537997at2"/>
<dbReference type="PANTHER" id="PTHR12684:SF2">
    <property type="entry name" value="TRNA 2'-PHOSPHOTRANSFERASE 1"/>
    <property type="match status" value="1"/>
</dbReference>